<evidence type="ECO:0000313" key="1">
    <source>
        <dbReference type="EMBL" id="CDI80383.1"/>
    </source>
</evidence>
<dbReference type="RefSeq" id="XP_013249656.1">
    <property type="nucleotide sequence ID" value="XM_013394202.1"/>
</dbReference>
<sequence>MWAMRYCWRELSYSQPSRQVRICDARVEDGSEAAQELGLKAIGGSCSSALSRKSVQDFVLSDFLAAASAAKTVARMAKELVTRIGKALSVQSKVANLPLVRFLLDRADLKARFCKNKHIFSVSNTASSCQGG</sequence>
<organism evidence="1 2">
    <name type="scientific">Eimeria acervulina</name>
    <name type="common">Coccidian parasite</name>
    <dbReference type="NCBI Taxonomy" id="5801"/>
    <lineage>
        <taxon>Eukaryota</taxon>
        <taxon>Sar</taxon>
        <taxon>Alveolata</taxon>
        <taxon>Apicomplexa</taxon>
        <taxon>Conoidasida</taxon>
        <taxon>Coccidia</taxon>
        <taxon>Eucoccidiorida</taxon>
        <taxon>Eimeriorina</taxon>
        <taxon>Eimeriidae</taxon>
        <taxon>Eimeria</taxon>
    </lineage>
</organism>
<accession>U6GM69</accession>
<protein>
    <submittedName>
        <fullName evidence="1">Uncharacterized protein</fullName>
    </submittedName>
</protein>
<keyword evidence="2" id="KW-1185">Reference proteome</keyword>
<dbReference type="GeneID" id="25273185"/>
<dbReference type="AlphaFoldDB" id="U6GM69"/>
<dbReference type="Proteomes" id="UP000018050">
    <property type="component" value="Unassembled WGS sequence"/>
</dbReference>
<dbReference type="VEuPathDB" id="ToxoDB:EAH_00051150"/>
<dbReference type="EMBL" id="HG671194">
    <property type="protein sequence ID" value="CDI80383.1"/>
    <property type="molecule type" value="Genomic_DNA"/>
</dbReference>
<gene>
    <name evidence="1" type="ORF">EAH_00051150</name>
</gene>
<evidence type="ECO:0000313" key="2">
    <source>
        <dbReference type="Proteomes" id="UP000018050"/>
    </source>
</evidence>
<reference evidence="1" key="2">
    <citation type="submission" date="2013-10" db="EMBL/GenBank/DDBJ databases">
        <authorList>
            <person name="Aslett M."/>
        </authorList>
    </citation>
    <scope>NUCLEOTIDE SEQUENCE</scope>
    <source>
        <strain evidence="1">Houghton</strain>
    </source>
</reference>
<proteinExistence type="predicted"/>
<reference evidence="1" key="1">
    <citation type="submission" date="2013-10" db="EMBL/GenBank/DDBJ databases">
        <title>Genomic analysis of the causative agents of coccidiosis in chickens.</title>
        <authorList>
            <person name="Reid A.J."/>
            <person name="Blake D."/>
            <person name="Billington K."/>
            <person name="Browne H."/>
            <person name="Dunn M."/>
            <person name="Hung S."/>
            <person name="Kawahara F."/>
            <person name="Miranda-Saavedra D."/>
            <person name="Mourier T."/>
            <person name="Nagra H."/>
            <person name="Otto T.D."/>
            <person name="Rawlings N."/>
            <person name="Sanchez A."/>
            <person name="Sanders M."/>
            <person name="Subramaniam C."/>
            <person name="Tay Y."/>
            <person name="Dear P."/>
            <person name="Doerig C."/>
            <person name="Gruber A."/>
            <person name="Parkinson J."/>
            <person name="Shirley M."/>
            <person name="Wan K.L."/>
            <person name="Berriman M."/>
            <person name="Tomley F."/>
            <person name="Pain A."/>
        </authorList>
    </citation>
    <scope>NUCLEOTIDE SEQUENCE</scope>
    <source>
        <strain evidence="1">Houghton</strain>
    </source>
</reference>
<name>U6GM69_EIMAC</name>